<proteinExistence type="predicted"/>
<dbReference type="Proteomes" id="UP000295075">
    <property type="component" value="Unassembled WGS sequence"/>
</dbReference>
<dbReference type="OrthoDB" id="2514738at2"/>
<sequence length="366" mass="37526">MTAIRAVVTGTGSYLPGEPIGNDVIERLVGPLPPEVAEDIAISARHWIIDPETGSHQDRNSGLAAAAGRAALVDAGVDPADVDLLVLATATPEYLLPPTVNLVQDELGIGTCATYELRSGGAGTVQALELVRLLLETGKHRTALVIGSETTSPALAPIFLGVPPGKVRIRDRIPVYMFGDGAGAVVVRAEAGAAGGLVGGATGAIGPGRPPGIQVIGGGTHAPIHEQLTAKRLVSLKVDVVAAGHFAPALVADAIGETLAASGVGPEEVDVCVVPEGTSGWMREAMAEGAVERDEWTKITGEFVDSLARRGALGCAGPLVCLDDAARAGQLQPGQRVLLVGIESSKWVHAGVLIDWQHPTSTEELT</sequence>
<evidence type="ECO:0000259" key="1">
    <source>
        <dbReference type="Pfam" id="PF08545"/>
    </source>
</evidence>
<accession>A0A4R4QDY8</accession>
<evidence type="ECO:0000313" key="2">
    <source>
        <dbReference type="EMBL" id="TDC33674.1"/>
    </source>
</evidence>
<evidence type="ECO:0000313" key="3">
    <source>
        <dbReference type="Proteomes" id="UP000295075"/>
    </source>
</evidence>
<name>A0A4R4QDY8_9ACTN</name>
<dbReference type="AlphaFoldDB" id="A0A4R4QDY8"/>
<dbReference type="Gene3D" id="3.40.47.10">
    <property type="match status" value="2"/>
</dbReference>
<dbReference type="InterPro" id="IPR013751">
    <property type="entry name" value="ACP_syn_III_N"/>
</dbReference>
<dbReference type="Pfam" id="PF08545">
    <property type="entry name" value="ACP_syn_III"/>
    <property type="match status" value="1"/>
</dbReference>
<dbReference type="GO" id="GO:0004315">
    <property type="term" value="F:3-oxoacyl-[acyl-carrier-protein] synthase activity"/>
    <property type="evidence" value="ECO:0007669"/>
    <property type="project" value="InterPro"/>
</dbReference>
<keyword evidence="3" id="KW-1185">Reference proteome</keyword>
<gene>
    <name evidence="2" type="ORF">E1261_05600</name>
</gene>
<dbReference type="EMBL" id="SMKA01000012">
    <property type="protein sequence ID" value="TDC33674.1"/>
    <property type="molecule type" value="Genomic_DNA"/>
</dbReference>
<dbReference type="PANTHER" id="PTHR34069:SF2">
    <property type="entry name" value="BETA-KETOACYL-[ACYL-CARRIER-PROTEIN] SYNTHASE III"/>
    <property type="match status" value="1"/>
</dbReference>
<dbReference type="GO" id="GO:0006633">
    <property type="term" value="P:fatty acid biosynthetic process"/>
    <property type="evidence" value="ECO:0007669"/>
    <property type="project" value="InterPro"/>
</dbReference>
<dbReference type="GO" id="GO:0044550">
    <property type="term" value="P:secondary metabolite biosynthetic process"/>
    <property type="evidence" value="ECO:0007669"/>
    <property type="project" value="TreeGrafter"/>
</dbReference>
<dbReference type="SUPFAM" id="SSF53901">
    <property type="entry name" value="Thiolase-like"/>
    <property type="match status" value="2"/>
</dbReference>
<protein>
    <submittedName>
        <fullName evidence="2">3-oxoacyl-ACP synthase III family protein</fullName>
    </submittedName>
</protein>
<feature type="domain" description="Beta-ketoacyl-[acyl-carrier-protein] synthase III N-terminal" evidence="1">
    <location>
        <begin position="117"/>
        <end position="193"/>
    </location>
</feature>
<reference evidence="2 3" key="1">
    <citation type="submission" date="2019-03" db="EMBL/GenBank/DDBJ databases">
        <title>Draft genome sequences of novel Actinobacteria.</title>
        <authorList>
            <person name="Sahin N."/>
            <person name="Ay H."/>
            <person name="Saygin H."/>
        </authorList>
    </citation>
    <scope>NUCLEOTIDE SEQUENCE [LARGE SCALE GENOMIC DNA]</scope>
    <source>
        <strain evidence="2 3">JCM 30547</strain>
    </source>
</reference>
<dbReference type="RefSeq" id="WP_132402884.1">
    <property type="nucleotide sequence ID" value="NZ_SMKA01000012.1"/>
</dbReference>
<dbReference type="PANTHER" id="PTHR34069">
    <property type="entry name" value="3-OXOACYL-[ACYL-CARRIER-PROTEIN] SYNTHASE 3"/>
    <property type="match status" value="1"/>
</dbReference>
<organism evidence="2 3">
    <name type="scientific">Kribbella albertanoniae</name>
    <dbReference type="NCBI Taxonomy" id="1266829"/>
    <lineage>
        <taxon>Bacteria</taxon>
        <taxon>Bacillati</taxon>
        <taxon>Actinomycetota</taxon>
        <taxon>Actinomycetes</taxon>
        <taxon>Propionibacteriales</taxon>
        <taxon>Kribbellaceae</taxon>
        <taxon>Kribbella</taxon>
    </lineage>
</organism>
<comment type="caution">
    <text evidence="2">The sequence shown here is derived from an EMBL/GenBank/DDBJ whole genome shotgun (WGS) entry which is preliminary data.</text>
</comment>
<dbReference type="InterPro" id="IPR016039">
    <property type="entry name" value="Thiolase-like"/>
</dbReference>